<feature type="domain" description="FHA" evidence="1">
    <location>
        <begin position="41"/>
        <end position="90"/>
    </location>
</feature>
<dbReference type="InterPro" id="IPR000253">
    <property type="entry name" value="FHA_dom"/>
</dbReference>
<protein>
    <submittedName>
        <fullName evidence="2">FHA domain-containing protein</fullName>
    </submittedName>
</protein>
<dbReference type="SUPFAM" id="SSF49879">
    <property type="entry name" value="SMAD/FHA domain"/>
    <property type="match status" value="1"/>
</dbReference>
<dbReference type="PANTHER" id="PTHR23308">
    <property type="entry name" value="NUCLEAR INHIBITOR OF PROTEIN PHOSPHATASE-1"/>
    <property type="match status" value="1"/>
</dbReference>
<dbReference type="SMART" id="SM00240">
    <property type="entry name" value="FHA"/>
    <property type="match status" value="1"/>
</dbReference>
<name>A0A1T4K9A8_9SPIR</name>
<reference evidence="2 3" key="1">
    <citation type="submission" date="2017-02" db="EMBL/GenBank/DDBJ databases">
        <authorList>
            <person name="Peterson S.W."/>
        </authorList>
    </citation>
    <scope>NUCLEOTIDE SEQUENCE [LARGE SCALE GENOMIC DNA]</scope>
    <source>
        <strain evidence="2 3">ATCC BAA-909</strain>
    </source>
</reference>
<dbReference type="GeneID" id="303366310"/>
<dbReference type="EMBL" id="FUXC01000001">
    <property type="protein sequence ID" value="SJZ39032.1"/>
    <property type="molecule type" value="Genomic_DNA"/>
</dbReference>
<sequence length="114" mass="12647">MQDTTIVTSSPVGQHLEKIADSSQVSYLMFNKKKINLVAKMTIGRSPDCNIVIDNKLASRLHASIQKIKDVFFIKDENSTNGTFINGRRIPNDKYVKLNPGDRITVGSVNLVLA</sequence>
<proteinExistence type="predicted"/>
<organism evidence="2 3">
    <name type="scientific">Treponema berlinense</name>
    <dbReference type="NCBI Taxonomy" id="225004"/>
    <lineage>
        <taxon>Bacteria</taxon>
        <taxon>Pseudomonadati</taxon>
        <taxon>Spirochaetota</taxon>
        <taxon>Spirochaetia</taxon>
        <taxon>Spirochaetales</taxon>
        <taxon>Treponemataceae</taxon>
        <taxon>Treponema</taxon>
    </lineage>
</organism>
<dbReference type="InterPro" id="IPR008984">
    <property type="entry name" value="SMAD_FHA_dom_sf"/>
</dbReference>
<dbReference type="OrthoDB" id="9816434at2"/>
<dbReference type="RefSeq" id="WP_078929697.1">
    <property type="nucleotide sequence ID" value="NZ_CAMCOW010000030.1"/>
</dbReference>
<evidence type="ECO:0000313" key="2">
    <source>
        <dbReference type="EMBL" id="SJZ39032.1"/>
    </source>
</evidence>
<keyword evidence="3" id="KW-1185">Reference proteome</keyword>
<evidence type="ECO:0000313" key="3">
    <source>
        <dbReference type="Proteomes" id="UP000190395"/>
    </source>
</evidence>
<dbReference type="PROSITE" id="PS50006">
    <property type="entry name" value="FHA_DOMAIN"/>
    <property type="match status" value="1"/>
</dbReference>
<dbReference type="AlphaFoldDB" id="A0A1T4K9A8"/>
<dbReference type="CDD" id="cd00060">
    <property type="entry name" value="FHA"/>
    <property type="match status" value="1"/>
</dbReference>
<evidence type="ECO:0000259" key="1">
    <source>
        <dbReference type="PROSITE" id="PS50006"/>
    </source>
</evidence>
<dbReference type="STRING" id="225004.SAMN02745152_00028"/>
<accession>A0A1T4K9A8</accession>
<gene>
    <name evidence="2" type="ORF">SAMN02745152_00028</name>
</gene>
<dbReference type="Pfam" id="PF00498">
    <property type="entry name" value="FHA"/>
    <property type="match status" value="1"/>
</dbReference>
<dbReference type="Gene3D" id="2.60.200.20">
    <property type="match status" value="1"/>
</dbReference>
<dbReference type="InterPro" id="IPR050923">
    <property type="entry name" value="Cell_Proc_Reg/RNA_Proc"/>
</dbReference>
<dbReference type="Proteomes" id="UP000190395">
    <property type="component" value="Unassembled WGS sequence"/>
</dbReference>